<dbReference type="InterPro" id="IPR000109">
    <property type="entry name" value="POT_fam"/>
</dbReference>
<feature type="transmembrane region" description="Helical" evidence="7">
    <location>
        <begin position="134"/>
        <end position="151"/>
    </location>
</feature>
<dbReference type="Gene3D" id="1.20.1250.20">
    <property type="entry name" value="MFS general substrate transporter like domains"/>
    <property type="match status" value="1"/>
</dbReference>
<dbReference type="InterPro" id="IPR044739">
    <property type="entry name" value="NRT1/PTR"/>
</dbReference>
<feature type="transmembrane region" description="Helical" evidence="7">
    <location>
        <begin position="73"/>
        <end position="93"/>
    </location>
</feature>
<feature type="transmembrane region" description="Helical" evidence="7">
    <location>
        <begin position="158"/>
        <end position="181"/>
    </location>
</feature>
<evidence type="ECO:0000313" key="9">
    <source>
        <dbReference type="Proteomes" id="UP000243459"/>
    </source>
</evidence>
<evidence type="ECO:0000256" key="1">
    <source>
        <dbReference type="ARBA" id="ARBA00004141"/>
    </source>
</evidence>
<evidence type="ECO:0000313" key="8">
    <source>
        <dbReference type="EMBL" id="ONK70804.1"/>
    </source>
</evidence>
<evidence type="ECO:0000256" key="6">
    <source>
        <dbReference type="SAM" id="MobiDB-lite"/>
    </source>
</evidence>
<dbReference type="InterPro" id="IPR036259">
    <property type="entry name" value="MFS_trans_sf"/>
</dbReference>
<dbReference type="GO" id="GO:0016020">
    <property type="term" value="C:membrane"/>
    <property type="evidence" value="ECO:0007669"/>
    <property type="project" value="UniProtKB-SubCell"/>
</dbReference>
<dbReference type="GO" id="GO:0042937">
    <property type="term" value="F:tripeptide transmembrane transporter activity"/>
    <property type="evidence" value="ECO:0007669"/>
    <property type="project" value="InterPro"/>
</dbReference>
<protein>
    <recommendedName>
        <fullName evidence="10">Major facilitator superfamily (MFS) profile domain-containing protein</fullName>
    </recommendedName>
</protein>
<proteinExistence type="inferred from homology"/>
<feature type="transmembrane region" description="Helical" evidence="7">
    <location>
        <begin position="552"/>
        <end position="574"/>
    </location>
</feature>
<dbReference type="AlphaFoldDB" id="A0A5P1EY66"/>
<dbReference type="Gramene" id="ONK70804">
    <property type="protein sequence ID" value="ONK70804"/>
    <property type="gene ID" value="A4U43_C04F1710"/>
</dbReference>
<keyword evidence="4 7" id="KW-1133">Transmembrane helix</keyword>
<feature type="transmembrane region" description="Helical" evidence="7">
    <location>
        <begin position="595"/>
        <end position="614"/>
    </location>
</feature>
<keyword evidence="9" id="KW-1185">Reference proteome</keyword>
<dbReference type="PANTHER" id="PTHR11654">
    <property type="entry name" value="OLIGOPEPTIDE TRANSPORTER-RELATED"/>
    <property type="match status" value="1"/>
</dbReference>
<organism evidence="8 9">
    <name type="scientific">Asparagus officinalis</name>
    <name type="common">Garden asparagus</name>
    <dbReference type="NCBI Taxonomy" id="4686"/>
    <lineage>
        <taxon>Eukaryota</taxon>
        <taxon>Viridiplantae</taxon>
        <taxon>Streptophyta</taxon>
        <taxon>Embryophyta</taxon>
        <taxon>Tracheophyta</taxon>
        <taxon>Spermatophyta</taxon>
        <taxon>Magnoliopsida</taxon>
        <taxon>Liliopsida</taxon>
        <taxon>Asparagales</taxon>
        <taxon>Asparagaceae</taxon>
        <taxon>Asparagoideae</taxon>
        <taxon>Asparagus</taxon>
    </lineage>
</organism>
<feature type="transmembrane region" description="Helical" evidence="7">
    <location>
        <begin position="247"/>
        <end position="268"/>
    </location>
</feature>
<evidence type="ECO:0000256" key="2">
    <source>
        <dbReference type="ARBA" id="ARBA00005982"/>
    </source>
</evidence>
<evidence type="ECO:0000256" key="4">
    <source>
        <dbReference type="ARBA" id="ARBA00022989"/>
    </source>
</evidence>
<feature type="transmembrane region" description="Helical" evidence="7">
    <location>
        <begin position="274"/>
        <end position="294"/>
    </location>
</feature>
<dbReference type="CDD" id="cd17417">
    <property type="entry name" value="MFS_NPF5"/>
    <property type="match status" value="1"/>
</dbReference>
<dbReference type="Pfam" id="PF00854">
    <property type="entry name" value="PTR2"/>
    <property type="match status" value="1"/>
</dbReference>
<feature type="transmembrane region" description="Helical" evidence="7">
    <location>
        <begin position="201"/>
        <end position="219"/>
    </location>
</feature>
<evidence type="ECO:0000256" key="3">
    <source>
        <dbReference type="ARBA" id="ARBA00022692"/>
    </source>
</evidence>
<dbReference type="Proteomes" id="UP000243459">
    <property type="component" value="Chromosome 4"/>
</dbReference>
<comment type="similarity">
    <text evidence="2">Belongs to the major facilitator superfamily. Proton-dependent oligopeptide transporter (POT/PTR) (TC 2.A.17) family.</text>
</comment>
<evidence type="ECO:0000256" key="7">
    <source>
        <dbReference type="SAM" id="Phobius"/>
    </source>
</evidence>
<feature type="transmembrane region" description="Helical" evidence="7">
    <location>
        <begin position="427"/>
        <end position="447"/>
    </location>
</feature>
<dbReference type="SUPFAM" id="SSF103473">
    <property type="entry name" value="MFS general substrate transporter"/>
    <property type="match status" value="1"/>
</dbReference>
<dbReference type="GO" id="GO:0071916">
    <property type="term" value="F:dipeptide transmembrane transporter activity"/>
    <property type="evidence" value="ECO:0007669"/>
    <property type="project" value="InterPro"/>
</dbReference>
<gene>
    <name evidence="8" type="ORF">A4U43_C04F1710</name>
</gene>
<feature type="transmembrane region" description="Helical" evidence="7">
    <location>
        <begin position="508"/>
        <end position="532"/>
    </location>
</feature>
<dbReference type="EMBL" id="CM007384">
    <property type="protein sequence ID" value="ONK70804.1"/>
    <property type="molecule type" value="Genomic_DNA"/>
</dbReference>
<sequence>MNVYFNVNWGSLAKIIQVTAMSPQDSSGVCGSATILCSDPWIRENGRSSRLEGYLYRLNFARVHEMVGTVRKILLVIFILLPLSYFVAMELVDAFLKGYEVFERMAYYGIASNLVVYLTSKLHEGTVPSSNNVTNWAGTVWMTPIIGAYIADAHLGRYWTFVIASAIYLLGMGLLTLTVSLKSLRPPPCNSSDCNSRATPFQVGIFYASLYIIAIGTGGTKPNISTMGADQFDDFEPKERTQKLSFFNWWMFSIFFGSLFANTFLVYIQDNRGFSIGYGIPTLGLGISVVIFLIGTPLYRHKVRTGSPFTQMVQVLVAAIRKWRVPLPADPKDLYELDIEEYEKGGKFRIEHSTSLRFFDKAATKSGPDTKWTLCTVTQVEETKQIFKMLPVLLTTFIPSAVAAQTMTLFVKQGTTLDRRMGPHFQFPAASLGAFVTIFMLITIVVYDRAFVPFIRKYTKNPRGVSLLQRMGIGIVMHVFIMFIAALVERKRLSVIKEHGTFDNKDVVPISIFILLPQYALMGIADAFVEVAKLEFFYDQAPEGMKSLGTSYFSTSLGVGNFLSSFILTTVSDVTKRNGSKGWIQDNLNACRLDYFYVFVAVLSGVNLVFYLVMTKLYVYNSDVVELEIEMRKGKNEVHPSRTAGSDSEIVGRDGGDA</sequence>
<feature type="region of interest" description="Disordered" evidence="6">
    <location>
        <begin position="638"/>
        <end position="658"/>
    </location>
</feature>
<keyword evidence="3 7" id="KW-0812">Transmembrane</keyword>
<name>A0A5P1EY66_ASPOF</name>
<dbReference type="OMA" id="LVLHIIV"/>
<comment type="subcellular location">
    <subcellularLocation>
        <location evidence="1">Membrane</location>
        <topology evidence="1">Multi-pass membrane protein</topology>
    </subcellularLocation>
</comment>
<accession>A0A5P1EY66</accession>
<feature type="transmembrane region" description="Helical" evidence="7">
    <location>
        <begin position="467"/>
        <end position="488"/>
    </location>
</feature>
<evidence type="ECO:0000256" key="5">
    <source>
        <dbReference type="ARBA" id="ARBA00023136"/>
    </source>
</evidence>
<keyword evidence="5 7" id="KW-0472">Membrane</keyword>
<reference evidence="9" key="1">
    <citation type="journal article" date="2017" name="Nat. Commun.">
        <title>The asparagus genome sheds light on the origin and evolution of a young Y chromosome.</title>
        <authorList>
            <person name="Harkess A."/>
            <person name="Zhou J."/>
            <person name="Xu C."/>
            <person name="Bowers J.E."/>
            <person name="Van der Hulst R."/>
            <person name="Ayyampalayam S."/>
            <person name="Mercati F."/>
            <person name="Riccardi P."/>
            <person name="McKain M.R."/>
            <person name="Kakrana A."/>
            <person name="Tang H."/>
            <person name="Ray J."/>
            <person name="Groenendijk J."/>
            <person name="Arikit S."/>
            <person name="Mathioni S.M."/>
            <person name="Nakano M."/>
            <person name="Shan H."/>
            <person name="Telgmann-Rauber A."/>
            <person name="Kanno A."/>
            <person name="Yue Z."/>
            <person name="Chen H."/>
            <person name="Li W."/>
            <person name="Chen Y."/>
            <person name="Xu X."/>
            <person name="Zhang Y."/>
            <person name="Luo S."/>
            <person name="Chen H."/>
            <person name="Gao J."/>
            <person name="Mao Z."/>
            <person name="Pires J.C."/>
            <person name="Luo M."/>
            <person name="Kudrna D."/>
            <person name="Wing R.A."/>
            <person name="Meyers B.C."/>
            <person name="Yi K."/>
            <person name="Kong H."/>
            <person name="Lavrijsen P."/>
            <person name="Sunseri F."/>
            <person name="Falavigna A."/>
            <person name="Ye Y."/>
            <person name="Leebens-Mack J.H."/>
            <person name="Chen G."/>
        </authorList>
    </citation>
    <scope>NUCLEOTIDE SEQUENCE [LARGE SCALE GENOMIC DNA]</scope>
    <source>
        <strain evidence="9">cv. DH0086</strain>
    </source>
</reference>
<evidence type="ECO:0008006" key="10">
    <source>
        <dbReference type="Google" id="ProtNLM"/>
    </source>
</evidence>